<evidence type="ECO:0000259" key="1">
    <source>
        <dbReference type="Pfam" id="PF01569"/>
    </source>
</evidence>
<evidence type="ECO:0008006" key="5">
    <source>
        <dbReference type="Google" id="ProtNLM"/>
    </source>
</evidence>
<dbReference type="Proteomes" id="UP001147760">
    <property type="component" value="Unassembled WGS sequence"/>
</dbReference>
<dbReference type="GO" id="GO:0004601">
    <property type="term" value="F:peroxidase activity"/>
    <property type="evidence" value="ECO:0007669"/>
    <property type="project" value="InterPro"/>
</dbReference>
<evidence type="ECO:0000313" key="4">
    <source>
        <dbReference type="Proteomes" id="UP001147760"/>
    </source>
</evidence>
<reference evidence="3" key="2">
    <citation type="journal article" date="2023" name="IMA Fungus">
        <title>Comparative genomic study of the Penicillium genus elucidates a diverse pangenome and 15 lateral gene transfer events.</title>
        <authorList>
            <person name="Petersen C."/>
            <person name="Sorensen T."/>
            <person name="Nielsen M.R."/>
            <person name="Sondergaard T.E."/>
            <person name="Sorensen J.L."/>
            <person name="Fitzpatrick D.A."/>
            <person name="Frisvad J.C."/>
            <person name="Nielsen K.L."/>
        </authorList>
    </citation>
    <scope>NUCLEOTIDE SEQUENCE</scope>
    <source>
        <strain evidence="3">IBT 17660</strain>
    </source>
</reference>
<comment type="caution">
    <text evidence="3">The sequence shown here is derived from an EMBL/GenBank/DDBJ whole genome shotgun (WGS) entry which is preliminary data.</text>
</comment>
<proteinExistence type="predicted"/>
<dbReference type="Gene3D" id="1.20.144.10">
    <property type="entry name" value="Phosphatidic acid phosphatase type 2/haloperoxidase"/>
    <property type="match status" value="1"/>
</dbReference>
<dbReference type="SUPFAM" id="SSF48317">
    <property type="entry name" value="Acid phosphatase/Vanadium-dependent haloperoxidase"/>
    <property type="match status" value="1"/>
</dbReference>
<dbReference type="Pfam" id="PF01569">
    <property type="entry name" value="PAP2"/>
    <property type="match status" value="1"/>
</dbReference>
<organism evidence="3 4">
    <name type="scientific">Penicillium desertorum</name>
    <dbReference type="NCBI Taxonomy" id="1303715"/>
    <lineage>
        <taxon>Eukaryota</taxon>
        <taxon>Fungi</taxon>
        <taxon>Dikarya</taxon>
        <taxon>Ascomycota</taxon>
        <taxon>Pezizomycotina</taxon>
        <taxon>Eurotiomycetes</taxon>
        <taxon>Eurotiomycetidae</taxon>
        <taxon>Eurotiales</taxon>
        <taxon>Aspergillaceae</taxon>
        <taxon>Penicillium</taxon>
    </lineage>
</organism>
<evidence type="ECO:0000259" key="2">
    <source>
        <dbReference type="Pfam" id="PF17897"/>
    </source>
</evidence>
<dbReference type="OrthoDB" id="9997027at2759"/>
<name>A0A9W9WS27_9EURO</name>
<dbReference type="PANTHER" id="PTHR34599:SF1">
    <property type="entry name" value="PHOSPHATIDIC ACID PHOSPHATASE TYPE 2_HALOPEROXIDASE DOMAIN-CONTAINING PROTEIN"/>
    <property type="match status" value="1"/>
</dbReference>
<dbReference type="EMBL" id="JAPWDO010000004">
    <property type="protein sequence ID" value="KAJ5472589.1"/>
    <property type="molecule type" value="Genomic_DNA"/>
</dbReference>
<dbReference type="PANTHER" id="PTHR34599">
    <property type="entry name" value="PEROXIDASE-RELATED"/>
    <property type="match status" value="1"/>
</dbReference>
<sequence length="568" mass="63263">MVVLPPNEEAEDYNSNYILYWNYVGLELNRLTHSLTVSGPQNGPPISARALGMLHLAIHDAYFTIRPDNTFTTYLNAGLPAAPQHAVDPKAAVAGAAITVLEKLYTQPRAEVSQNATDQLSQLLKQWVDGFLGLDTLAPSYRFGVSVGNAILDSLDIKPNEPGADQGQYRTQAGKFRFKDDPTNPVKLVPVNPNQPDVKRAVRQYHAPFYGITAKRFAVHDNHIVADPPVKDGKISTVDEEAEFSGAFQEVIRLGGAPELFSTCRQPKETAGAYFWAYDGANLIGTPPRLYNRILRNLAWNKKRGSPTDETTNADFARLFALANVAMADAGILCWREKYHHDFLRPISAVREDTDQPMVDPFWRALGAPSTNTDQISFTPPFPSYPSGHATFGAAFFQIVRLFYKRIGVTNFEEDGPDNIAFDMVLSDELNGVSRDLRQTYDPTQPITNQLGTVRTCVKRRFNSLWEAIFENAISRVWLGVHWRFDAFAAKDVLVSSTSEPTSKTEKEPCETRHYKEEVSDIKYETTGPRTDQPGCFPIGGVPLGLEIANDIFRNNLQPTPNNLQPTP</sequence>
<keyword evidence="4" id="KW-1185">Reference proteome</keyword>
<gene>
    <name evidence="3" type="ORF">N7530_006590</name>
</gene>
<feature type="domain" description="Vanadium chloroperoxidase N-terminal" evidence="2">
    <location>
        <begin position="4"/>
        <end position="216"/>
    </location>
</feature>
<evidence type="ECO:0000313" key="3">
    <source>
        <dbReference type="EMBL" id="KAJ5472589.1"/>
    </source>
</evidence>
<reference evidence="3" key="1">
    <citation type="submission" date="2022-12" db="EMBL/GenBank/DDBJ databases">
        <authorList>
            <person name="Petersen C."/>
        </authorList>
    </citation>
    <scope>NUCLEOTIDE SEQUENCE</scope>
    <source>
        <strain evidence="3">IBT 17660</strain>
    </source>
</reference>
<dbReference type="Pfam" id="PF17897">
    <property type="entry name" value="VCPO_N"/>
    <property type="match status" value="1"/>
</dbReference>
<dbReference type="AlphaFoldDB" id="A0A9W9WS27"/>
<dbReference type="CDD" id="cd03398">
    <property type="entry name" value="PAP2_haloperoxidase"/>
    <property type="match status" value="1"/>
</dbReference>
<accession>A0A9W9WS27</accession>
<dbReference type="InterPro" id="IPR036938">
    <property type="entry name" value="PAP2/HPO_sf"/>
</dbReference>
<feature type="domain" description="Phosphatidic acid phosphatase type 2/haloperoxidase" evidence="1">
    <location>
        <begin position="325"/>
        <end position="489"/>
    </location>
</feature>
<dbReference type="InterPro" id="IPR052559">
    <property type="entry name" value="V-haloperoxidase"/>
</dbReference>
<protein>
    <recommendedName>
        <fullName evidence="5">Phosphatidic acid phosphatase type 2/haloperoxidase domain-containing protein</fullName>
    </recommendedName>
</protein>
<dbReference type="InterPro" id="IPR016119">
    <property type="entry name" value="Br/Cl_peroxidase_C"/>
</dbReference>
<dbReference type="InterPro" id="IPR041067">
    <property type="entry name" value="VCPO_N"/>
</dbReference>
<dbReference type="Gene3D" id="1.10.606.10">
    <property type="entry name" value="Vanadium-containing Chloroperoxidase, domain 2"/>
    <property type="match status" value="1"/>
</dbReference>
<dbReference type="InterPro" id="IPR000326">
    <property type="entry name" value="PAP2/HPO"/>
</dbReference>